<dbReference type="STRING" id="159449.B4N89_11565"/>
<dbReference type="InterPro" id="IPR029044">
    <property type="entry name" value="Nucleotide-diphossugar_trans"/>
</dbReference>
<dbReference type="Pfam" id="PF00535">
    <property type="entry name" value="Glycos_transf_2"/>
    <property type="match status" value="1"/>
</dbReference>
<keyword evidence="2" id="KW-0328">Glycosyltransferase</keyword>
<protein>
    <recommendedName>
        <fullName evidence="4">Glycosyltransferase 2-like domain-containing protein</fullName>
    </recommendedName>
</protein>
<dbReference type="Proteomes" id="UP000190037">
    <property type="component" value="Unassembled WGS sequence"/>
</dbReference>
<dbReference type="InterPro" id="IPR001173">
    <property type="entry name" value="Glyco_trans_2-like"/>
</dbReference>
<dbReference type="InterPro" id="IPR050834">
    <property type="entry name" value="Glycosyltransf_2"/>
</dbReference>
<dbReference type="OrthoDB" id="3226099at2"/>
<dbReference type="PANTHER" id="PTHR43685:SF5">
    <property type="entry name" value="GLYCOSYLTRANSFERASE EPSE-RELATED"/>
    <property type="match status" value="1"/>
</dbReference>
<dbReference type="AlphaFoldDB" id="A0A1T3NXF6"/>
<comment type="similarity">
    <text evidence="1">Belongs to the glycosyltransferase 2 family.</text>
</comment>
<keyword evidence="6" id="KW-1185">Reference proteome</keyword>
<evidence type="ECO:0000256" key="2">
    <source>
        <dbReference type="ARBA" id="ARBA00022676"/>
    </source>
</evidence>
<proteinExistence type="inferred from homology"/>
<name>A0A1T3NXF6_9ACTN</name>
<evidence type="ECO:0000313" key="5">
    <source>
        <dbReference type="EMBL" id="OPC81498.1"/>
    </source>
</evidence>
<gene>
    <name evidence="5" type="ORF">B4N89_11565</name>
</gene>
<dbReference type="Gene3D" id="3.90.550.10">
    <property type="entry name" value="Spore Coat Polysaccharide Biosynthesis Protein SpsA, Chain A"/>
    <property type="match status" value="1"/>
</dbReference>
<evidence type="ECO:0000259" key="4">
    <source>
        <dbReference type="Pfam" id="PF00535"/>
    </source>
</evidence>
<sequence>MDRDTGVAISTGKPCYPTSGSAEVAVAATVSVIVPTRDRTAQLADALRSVALQGIRGIEVVVINDGGADVAGVLPLGVRGMTVRLLSFPRSRGPAAARNAGLEIATGRFVAFLDDDDLYLPGHLERALAALEHSGTDAVYADCVLSGARAVPGEIPAGSPYRYDFPYDPDMLSVANFVPTTAVVARNPAHTAPASWFRFDPELPILVDWSLWLRLVHDRGWSFTRLSEPGVVYHREPADASLAGGMAARVAWLSQYEDTYRTVIARWPVPPTGRVARFRRHALTMFAIAHEHLATGADLAPFAYEEALRVLHAGFTGRLEEDRVPIHLSEVLTTRTTTAPSAAAPR</sequence>
<organism evidence="5 6">
    <name type="scientific">Embleya scabrispora</name>
    <dbReference type="NCBI Taxonomy" id="159449"/>
    <lineage>
        <taxon>Bacteria</taxon>
        <taxon>Bacillati</taxon>
        <taxon>Actinomycetota</taxon>
        <taxon>Actinomycetes</taxon>
        <taxon>Kitasatosporales</taxon>
        <taxon>Streptomycetaceae</taxon>
        <taxon>Embleya</taxon>
    </lineage>
</organism>
<dbReference type="EMBL" id="MWQN01000001">
    <property type="protein sequence ID" value="OPC81498.1"/>
    <property type="molecule type" value="Genomic_DNA"/>
</dbReference>
<evidence type="ECO:0000256" key="1">
    <source>
        <dbReference type="ARBA" id="ARBA00006739"/>
    </source>
</evidence>
<dbReference type="SUPFAM" id="SSF53448">
    <property type="entry name" value="Nucleotide-diphospho-sugar transferases"/>
    <property type="match status" value="1"/>
</dbReference>
<dbReference type="CDD" id="cd00761">
    <property type="entry name" value="Glyco_tranf_GTA_type"/>
    <property type="match status" value="1"/>
</dbReference>
<comment type="caution">
    <text evidence="5">The sequence shown here is derived from an EMBL/GenBank/DDBJ whole genome shotgun (WGS) entry which is preliminary data.</text>
</comment>
<feature type="domain" description="Glycosyltransferase 2-like" evidence="4">
    <location>
        <begin position="31"/>
        <end position="146"/>
    </location>
</feature>
<dbReference type="GO" id="GO:0016757">
    <property type="term" value="F:glycosyltransferase activity"/>
    <property type="evidence" value="ECO:0007669"/>
    <property type="project" value="UniProtKB-KW"/>
</dbReference>
<reference evidence="5 6" key="1">
    <citation type="submission" date="2017-03" db="EMBL/GenBank/DDBJ databases">
        <title>Draft genome sequence of Streptomyces scabrisporus NF3, endophyte isolated from Amphipterygium adstringens.</title>
        <authorList>
            <person name="Vazquez M."/>
            <person name="Ceapa C.D."/>
            <person name="Rodriguez Luna D."/>
            <person name="Sanchez Esquivel S."/>
        </authorList>
    </citation>
    <scope>NUCLEOTIDE SEQUENCE [LARGE SCALE GENOMIC DNA]</scope>
    <source>
        <strain evidence="5 6">NF3</strain>
    </source>
</reference>
<dbReference type="PANTHER" id="PTHR43685">
    <property type="entry name" value="GLYCOSYLTRANSFERASE"/>
    <property type="match status" value="1"/>
</dbReference>
<evidence type="ECO:0000313" key="6">
    <source>
        <dbReference type="Proteomes" id="UP000190037"/>
    </source>
</evidence>
<keyword evidence="3" id="KW-0808">Transferase</keyword>
<accession>A0A1T3NXF6</accession>
<evidence type="ECO:0000256" key="3">
    <source>
        <dbReference type="ARBA" id="ARBA00022679"/>
    </source>
</evidence>